<geneLocation type="mitochondrion" evidence="1"/>
<proteinExistence type="predicted"/>
<dbReference type="AlphaFoldDB" id="E8ZC33"/>
<reference evidence="1" key="2">
    <citation type="journal article" date="2011" name="Genome Biol. Evol.">
        <title>Structural and content diversity of mitochondrial genome in beet: a comparative genomic analysis.</title>
        <authorList>
            <person name="Darracq A."/>
            <person name="Varre J.S."/>
            <person name="Marechal-Drouard L."/>
            <person name="Courseaux A."/>
            <person name="Saumitou-Laprade P."/>
            <person name="Oztas S."/>
            <person name="Vacherie B."/>
            <person name="Barbe V.and.Touzet.P."/>
        </authorList>
    </citation>
    <scope>NUCLEOTIDE SEQUENCE</scope>
</reference>
<organism evidence="1">
    <name type="scientific">Beta vulgaris subsp. maritima</name>
    <name type="common">Sea beet</name>
    <name type="synonym">Beta maritima</name>
    <dbReference type="NCBI Taxonomy" id="350892"/>
    <lineage>
        <taxon>Eukaryota</taxon>
        <taxon>Viridiplantae</taxon>
        <taxon>Streptophyta</taxon>
        <taxon>Embryophyta</taxon>
        <taxon>Tracheophyta</taxon>
        <taxon>Spermatophyta</taxon>
        <taxon>Magnoliopsida</taxon>
        <taxon>eudicotyledons</taxon>
        <taxon>Gunneridae</taxon>
        <taxon>Pentapetalae</taxon>
        <taxon>Caryophyllales</taxon>
        <taxon>Chenopodiaceae</taxon>
        <taxon>Betoideae</taxon>
        <taxon>Beta</taxon>
    </lineage>
</organism>
<sequence>MFQADGQSLLWWSVCSLPKSNVLQPGVLLRAYRTRYFLIEDSSSCYPLVYAQYDLLFKLSFPLDRVKAAVSSSDLKHLSWVRVALIHRSSYNCFSWSCDNCFSGL</sequence>
<accession>E8ZC33</accession>
<dbReference type="EMBL" id="FP885871">
    <property type="protein sequence ID" value="CBJ20666.1"/>
    <property type="molecule type" value="Genomic_DNA"/>
</dbReference>
<reference evidence="1" key="1">
    <citation type="submission" date="2010-11" db="EMBL/GenBank/DDBJ databases">
        <authorList>
            <person name="Genoscope - CEA"/>
        </authorList>
    </citation>
    <scope>NUCLEOTIDE SEQUENCE</scope>
</reference>
<keyword evidence="1" id="KW-0496">Mitochondrion</keyword>
<evidence type="ECO:0000313" key="1">
    <source>
        <dbReference type="EMBL" id="CBJ20666.1"/>
    </source>
</evidence>
<gene>
    <name evidence="1" type="primary">orf105e</name>
</gene>
<dbReference type="EMBL" id="FQ014226">
    <property type="protein sequence ID" value="CBL52022.1"/>
    <property type="molecule type" value="Genomic_DNA"/>
</dbReference>
<name>E8ZC33_BETVM</name>
<protein>
    <submittedName>
        <fullName evidence="1">Uncharacterized protein orf105e</fullName>
    </submittedName>
</protein>